<dbReference type="PANTHER" id="PTHR10963:SF55">
    <property type="entry name" value="GLYCOSIDE HYDROLASE FAMILY 16 PROTEIN"/>
    <property type="match status" value="1"/>
</dbReference>
<dbReference type="GO" id="GO:0005975">
    <property type="term" value="P:carbohydrate metabolic process"/>
    <property type="evidence" value="ECO:0007669"/>
    <property type="project" value="InterPro"/>
</dbReference>
<feature type="domain" description="GH16" evidence="3">
    <location>
        <begin position="2"/>
        <end position="292"/>
    </location>
</feature>
<keyword evidence="2" id="KW-0732">Signal</keyword>
<dbReference type="PANTHER" id="PTHR10963">
    <property type="entry name" value="GLYCOSYL HYDROLASE-RELATED"/>
    <property type="match status" value="1"/>
</dbReference>
<dbReference type="Proteomes" id="UP000721844">
    <property type="component" value="Unassembled WGS sequence"/>
</dbReference>
<dbReference type="InterPro" id="IPR000757">
    <property type="entry name" value="Beta-glucanase-like"/>
</dbReference>
<keyword evidence="5" id="KW-1185">Reference proteome</keyword>
<dbReference type="CDD" id="cd08023">
    <property type="entry name" value="GH16_laminarinase_like"/>
    <property type="match status" value="1"/>
</dbReference>
<evidence type="ECO:0000256" key="1">
    <source>
        <dbReference type="ARBA" id="ARBA00006865"/>
    </source>
</evidence>
<dbReference type="Gene3D" id="2.60.120.200">
    <property type="match status" value="1"/>
</dbReference>
<comment type="similarity">
    <text evidence="1">Belongs to the glycosyl hydrolase 16 family.</text>
</comment>
<dbReference type="GO" id="GO:0004553">
    <property type="term" value="F:hydrolase activity, hydrolyzing O-glycosyl compounds"/>
    <property type="evidence" value="ECO:0007669"/>
    <property type="project" value="InterPro"/>
</dbReference>
<evidence type="ECO:0000256" key="2">
    <source>
        <dbReference type="SAM" id="SignalP"/>
    </source>
</evidence>
<evidence type="ECO:0000259" key="3">
    <source>
        <dbReference type="PROSITE" id="PS51762"/>
    </source>
</evidence>
<feature type="chain" id="PRO_5036778861" evidence="2">
    <location>
        <begin position="23"/>
        <end position="292"/>
    </location>
</feature>
<comment type="caution">
    <text evidence="4">The sequence shown here is derived from an EMBL/GenBank/DDBJ whole genome shotgun (WGS) entry which is preliminary data.</text>
</comment>
<name>A0A963Z3M4_9PROT</name>
<dbReference type="InterPro" id="IPR013320">
    <property type="entry name" value="ConA-like_dom_sf"/>
</dbReference>
<dbReference type="AlphaFoldDB" id="A0A963Z3M4"/>
<sequence>MARWIAAGLAAFAFGLPACAGAQPIGYRLVFHDDFDSLSLRSGGPSMEGLNKGTGVWTPQNEEGFGYEWFVTENPAKFSPFSVENSILTISAGPMPRSSAASYPAQTRGRPTHFGGAISTFNSFAIAPPFYVEARMKLSDNPAAWAAFWTLGIDKGIGPPSNRYVKQWEDDVIESFGNAKTYFASIHWNDRTSSPNVTAPYMQRTFGIGTNLDLADRFNRFGSLVTKTETVWYLNGQEVARIAHPAGSDANQPQFLILDLAYGFPWEKAAVYPEQTASIAIDYVRVYAPSKP</sequence>
<protein>
    <submittedName>
        <fullName evidence="4">Glycoside hydrolase family 16 protein</fullName>
    </submittedName>
</protein>
<reference evidence="4 5" key="1">
    <citation type="journal article" date="2021" name="Microorganisms">
        <title>Acidisoma silvae sp. nov. and Acidisomacellulosilytica sp. nov., Two Acidophilic Bacteria Isolated from Decaying Wood, Hydrolyzing Cellulose and Producing Poly-3-hydroxybutyrate.</title>
        <authorList>
            <person name="Mieszkin S."/>
            <person name="Pouder E."/>
            <person name="Uroz S."/>
            <person name="Simon-Colin C."/>
            <person name="Alain K."/>
        </authorList>
    </citation>
    <scope>NUCLEOTIDE SEQUENCE [LARGE SCALE GENOMIC DNA]</scope>
    <source>
        <strain evidence="4 5">HW T5.17</strain>
    </source>
</reference>
<keyword evidence="4" id="KW-0378">Hydrolase</keyword>
<evidence type="ECO:0000313" key="5">
    <source>
        <dbReference type="Proteomes" id="UP000721844"/>
    </source>
</evidence>
<organism evidence="4 5">
    <name type="scientific">Acidisoma cellulosilyticum</name>
    <dbReference type="NCBI Taxonomy" id="2802395"/>
    <lineage>
        <taxon>Bacteria</taxon>
        <taxon>Pseudomonadati</taxon>
        <taxon>Pseudomonadota</taxon>
        <taxon>Alphaproteobacteria</taxon>
        <taxon>Acetobacterales</taxon>
        <taxon>Acidocellaceae</taxon>
        <taxon>Acidisoma</taxon>
    </lineage>
</organism>
<dbReference type="EMBL" id="JAESVA010000006">
    <property type="protein sequence ID" value="MCB8882199.1"/>
    <property type="molecule type" value="Genomic_DNA"/>
</dbReference>
<dbReference type="RefSeq" id="WP_227308863.1">
    <property type="nucleotide sequence ID" value="NZ_JAESVA010000006.1"/>
</dbReference>
<gene>
    <name evidence="4" type="ORF">ACELLULO517_18275</name>
</gene>
<feature type="signal peptide" evidence="2">
    <location>
        <begin position="1"/>
        <end position="22"/>
    </location>
</feature>
<proteinExistence type="inferred from homology"/>
<dbReference type="PROSITE" id="PS51762">
    <property type="entry name" value="GH16_2"/>
    <property type="match status" value="1"/>
</dbReference>
<dbReference type="InterPro" id="IPR050546">
    <property type="entry name" value="Glycosyl_Hydrlase_16"/>
</dbReference>
<accession>A0A963Z3M4</accession>
<dbReference type="SUPFAM" id="SSF49899">
    <property type="entry name" value="Concanavalin A-like lectins/glucanases"/>
    <property type="match status" value="1"/>
</dbReference>
<evidence type="ECO:0000313" key="4">
    <source>
        <dbReference type="EMBL" id="MCB8882199.1"/>
    </source>
</evidence>